<dbReference type="AlphaFoldDB" id="A0A8H9QV47"/>
<accession>A0A8H9QV47</accession>
<sequence>MNLFERLKELRAKKKELEEKRSGIVDEVRSLAKEGNEEEARSKALEREKIEARMEIIEEEIESVMEAIEEERSNSKFSGGRVLGGEGSKEEKRSLQLSAMSKVVRGMALNEEERDVMSSSNNGAVIPQEFVNEFEKLKEGYPSLKEYCHVIPVARNTGKLPVRAGLTVTKLANLETDKELVKAMLNTKPMTYDIDDYGLLAPIDNSLLEDSEINFLEFVNEEFAEFSVNTENSEIVNKANGLLAEEVVGDYQGLVKAINSLAPNARQRAVIVTNSEGRGYLDGLMDKQGRPLLKELSDGGELIFKGRPVIELEETIFDTGEETKFMIVDLKTLIKFLDRKQYLIDQSKEAGYTKNQTIARIIERFDVEAPLDKAADAEKIRKFGVIIKIGDTVVTPKNKDKVEAGEATQ</sequence>
<comment type="caution">
    <text evidence="4">The sequence shown here is derived from an EMBL/GenBank/DDBJ whole genome shotgun (WGS) entry which is preliminary data.</text>
</comment>
<evidence type="ECO:0000259" key="3">
    <source>
        <dbReference type="Pfam" id="PF05065"/>
    </source>
</evidence>
<dbReference type="InterPro" id="IPR054612">
    <property type="entry name" value="Phage_capsid-like_C"/>
</dbReference>
<dbReference type="Pfam" id="PF05065">
    <property type="entry name" value="Phage_capsid"/>
    <property type="match status" value="1"/>
</dbReference>
<keyword evidence="2" id="KW-0175">Coiled coil</keyword>
<gene>
    <name evidence="4" type="ORF">I9080_000501</name>
</gene>
<name>A0A8H9QV47_CLOPF</name>
<evidence type="ECO:0000256" key="2">
    <source>
        <dbReference type="SAM" id="Coils"/>
    </source>
</evidence>
<evidence type="ECO:0000256" key="1">
    <source>
        <dbReference type="ARBA" id="ARBA00004328"/>
    </source>
</evidence>
<evidence type="ECO:0000313" key="4">
    <source>
        <dbReference type="EMBL" id="HAT4306745.1"/>
    </source>
</evidence>
<proteinExistence type="predicted"/>
<comment type="subcellular location">
    <subcellularLocation>
        <location evidence="1">Virion</location>
    </subcellularLocation>
</comment>
<dbReference type="Proteomes" id="UP000859547">
    <property type="component" value="Unassembled WGS sequence"/>
</dbReference>
<feature type="coiled-coil region" evidence="2">
    <location>
        <begin position="7"/>
        <end position="74"/>
    </location>
</feature>
<evidence type="ECO:0000313" key="5">
    <source>
        <dbReference type="Proteomes" id="UP000859547"/>
    </source>
</evidence>
<organism evidence="4 5">
    <name type="scientific">Clostridium perfringens</name>
    <dbReference type="NCBI Taxonomy" id="1502"/>
    <lineage>
        <taxon>Bacteria</taxon>
        <taxon>Bacillati</taxon>
        <taxon>Bacillota</taxon>
        <taxon>Clostridia</taxon>
        <taxon>Eubacteriales</taxon>
        <taxon>Clostridiaceae</taxon>
        <taxon>Clostridium</taxon>
    </lineage>
</organism>
<dbReference type="NCBIfam" id="TIGR01554">
    <property type="entry name" value="major_cap_HK97"/>
    <property type="match status" value="1"/>
</dbReference>
<dbReference type="InterPro" id="IPR024455">
    <property type="entry name" value="Phage_capsid"/>
</dbReference>
<dbReference type="SUPFAM" id="SSF56563">
    <property type="entry name" value="Major capsid protein gp5"/>
    <property type="match status" value="1"/>
</dbReference>
<dbReference type="EMBL" id="DACTCB010000001">
    <property type="protein sequence ID" value="HAT4306745.1"/>
    <property type="molecule type" value="Genomic_DNA"/>
</dbReference>
<reference evidence="4" key="2">
    <citation type="submission" date="2020-07" db="EMBL/GenBank/DDBJ databases">
        <authorList>
            <consortium name="NCBI Pathogen Detection Project"/>
        </authorList>
    </citation>
    <scope>NUCLEOTIDE SEQUENCE</scope>
    <source>
        <strain evidence="4">C8</strain>
    </source>
</reference>
<protein>
    <submittedName>
        <fullName evidence="4">Phage major capsid protein</fullName>
    </submittedName>
</protein>
<feature type="domain" description="Phage capsid-like C-terminal" evidence="3">
    <location>
        <begin position="123"/>
        <end position="368"/>
    </location>
</feature>
<reference evidence="4" key="1">
    <citation type="journal article" date="2018" name="Genome Biol.">
        <title>SKESA: strategic k-mer extension for scrupulous assemblies.</title>
        <authorList>
            <person name="Souvorov A."/>
            <person name="Agarwala R."/>
            <person name="Lipman D.J."/>
        </authorList>
    </citation>
    <scope>NUCLEOTIDE SEQUENCE</scope>
    <source>
        <strain evidence="4">C8</strain>
    </source>
</reference>